<sequence>MSREAELRASEQMRDRIAAFLLGEALKRRMDSGGGRVRRALIGVAREIAAMPGELFHPTDGDCGLAGFFKLIKEQDDRYFAELRERREGGP</sequence>
<dbReference type="RefSeq" id="WP_212608561.1">
    <property type="nucleotide sequence ID" value="NZ_CP073910.1"/>
</dbReference>
<dbReference type="Proteomes" id="UP000681425">
    <property type="component" value="Chromosome"/>
</dbReference>
<proteinExistence type="predicted"/>
<reference evidence="1" key="1">
    <citation type="submission" date="2021-04" db="EMBL/GenBank/DDBJ databases">
        <title>Isolation of p-tert-butylphenol degrading bacteria Sphingobium phenoxybenzoativorans Tas13 from active sludge.</title>
        <authorList>
            <person name="Li Y."/>
        </authorList>
    </citation>
    <scope>NUCLEOTIDE SEQUENCE</scope>
    <source>
        <strain evidence="1">Tas13</strain>
    </source>
</reference>
<name>A0A975K4T9_9SPHN</name>
<gene>
    <name evidence="1" type="ORF">KFK14_17545</name>
</gene>
<organism evidence="1 2">
    <name type="scientific">Sphingobium phenoxybenzoativorans</name>
    <dbReference type="NCBI Taxonomy" id="1592790"/>
    <lineage>
        <taxon>Bacteria</taxon>
        <taxon>Pseudomonadati</taxon>
        <taxon>Pseudomonadota</taxon>
        <taxon>Alphaproteobacteria</taxon>
        <taxon>Sphingomonadales</taxon>
        <taxon>Sphingomonadaceae</taxon>
        <taxon>Sphingobium</taxon>
    </lineage>
</organism>
<evidence type="ECO:0000313" key="1">
    <source>
        <dbReference type="EMBL" id="QUT04821.1"/>
    </source>
</evidence>
<keyword evidence="2" id="KW-1185">Reference proteome</keyword>
<protein>
    <submittedName>
        <fullName evidence="1">Uncharacterized protein</fullName>
    </submittedName>
</protein>
<dbReference type="EMBL" id="CP073910">
    <property type="protein sequence ID" value="QUT04821.1"/>
    <property type="molecule type" value="Genomic_DNA"/>
</dbReference>
<evidence type="ECO:0000313" key="2">
    <source>
        <dbReference type="Proteomes" id="UP000681425"/>
    </source>
</evidence>
<dbReference type="KEGG" id="spph:KFK14_17545"/>
<accession>A0A975K4T9</accession>
<dbReference type="AlphaFoldDB" id="A0A975K4T9"/>